<dbReference type="RefSeq" id="WP_135781553.1">
    <property type="nucleotide sequence ID" value="NZ_RQHU01000029.1"/>
</dbReference>
<reference evidence="2" key="1">
    <citation type="journal article" date="2019" name="PLoS Negl. Trop. Dis.">
        <title>Revisiting the worldwide diversity of Leptospira species in the environment.</title>
        <authorList>
            <person name="Vincent A.T."/>
            <person name="Schiettekatte O."/>
            <person name="Bourhy P."/>
            <person name="Veyrier F.J."/>
            <person name="Picardeau M."/>
        </authorList>
    </citation>
    <scope>NUCLEOTIDE SEQUENCE [LARGE SCALE GENOMIC DNA]</scope>
    <source>
        <strain evidence="2">201601109</strain>
    </source>
</reference>
<feature type="domain" description="Shedu protein SduA C-terminal" evidence="1">
    <location>
        <begin position="281"/>
        <end position="433"/>
    </location>
</feature>
<gene>
    <name evidence="2" type="ORF">EHR08_19495</name>
</gene>
<comment type="caution">
    <text evidence="2">The sequence shown here is derived from an EMBL/GenBank/DDBJ whole genome shotgun (WGS) entry which is preliminary data.</text>
</comment>
<dbReference type="Pfam" id="PF14082">
    <property type="entry name" value="SduA_C"/>
    <property type="match status" value="1"/>
</dbReference>
<evidence type="ECO:0000313" key="2">
    <source>
        <dbReference type="EMBL" id="TGN10297.1"/>
    </source>
</evidence>
<dbReference type="EMBL" id="RQHU01000029">
    <property type="protein sequence ID" value="TGN10297.1"/>
    <property type="molecule type" value="Genomic_DNA"/>
</dbReference>
<proteinExistence type="predicted"/>
<dbReference type="AlphaFoldDB" id="A0A6H3NII3"/>
<name>A0A6H3NII3_9LEPT</name>
<sequence length="442" mass="52327">MDKKNIDVAIEDHFIIIKLTHDKLIPEGEILDNFIDSLLIQTKKKHIVLDIPDPDLIFNDTIYFLETLKERSKNSDLYNLTKFTIITPESARERMESELDYFGLQIRGLKDNKYRLNYNKFDLLPFYDNHENCHVDEIDELKNIINKLNFTEFTEHELNFIKKRINQFRPSQRIEDFFSHASDLQMLLEFNNFDGTSEILKKRIIQEFITKNLNRSLLCEFFIDPDINNPTIIPCLSGGIENVYYSRDSTLIRPTIFASKINDSQAKKIQEFTDLIKKKNVSEHELQLFLENNPFFFQALNYKTMRPQVILERDDGTSLRPDFFLQPYGSDWWEILDLKLPNKSIVVGGRDRKHFSSAVTEGLAQIREYQSYFDDTKYSRRIEEKYGIRCYKPKIKLVIGKDSPDQDDLFQLQRLMTSYSSEKAEILTFDRLIRIAFERLPI</sequence>
<dbReference type="InterPro" id="IPR025359">
    <property type="entry name" value="SduA_C"/>
</dbReference>
<protein>
    <submittedName>
        <fullName evidence="2">DUF4263 domain-containing protein</fullName>
    </submittedName>
</protein>
<evidence type="ECO:0000313" key="3">
    <source>
        <dbReference type="Proteomes" id="UP000297649"/>
    </source>
</evidence>
<keyword evidence="3" id="KW-1185">Reference proteome</keyword>
<organism evidence="2 3">
    <name type="scientific">Leptospira bandrabouensis</name>
    <dbReference type="NCBI Taxonomy" id="2484903"/>
    <lineage>
        <taxon>Bacteria</taxon>
        <taxon>Pseudomonadati</taxon>
        <taxon>Spirochaetota</taxon>
        <taxon>Spirochaetia</taxon>
        <taxon>Leptospirales</taxon>
        <taxon>Leptospiraceae</taxon>
        <taxon>Leptospira</taxon>
    </lineage>
</organism>
<dbReference type="Proteomes" id="UP000297649">
    <property type="component" value="Unassembled WGS sequence"/>
</dbReference>
<accession>A0A6H3NII3</accession>
<evidence type="ECO:0000259" key="1">
    <source>
        <dbReference type="Pfam" id="PF14082"/>
    </source>
</evidence>